<evidence type="ECO:0000313" key="1">
    <source>
        <dbReference type="EMBL" id="RPD59302.1"/>
    </source>
</evidence>
<dbReference type="OrthoDB" id="2744443at2759"/>
<dbReference type="InterPro" id="IPR032675">
    <property type="entry name" value="LRR_dom_sf"/>
</dbReference>
<dbReference type="PANTHER" id="PTHR38926">
    <property type="entry name" value="F-BOX DOMAIN CONTAINING PROTEIN, EXPRESSED"/>
    <property type="match status" value="1"/>
</dbReference>
<dbReference type="STRING" id="1328759.A0A5C2S6D3"/>
<dbReference type="SUPFAM" id="SSF52047">
    <property type="entry name" value="RNI-like"/>
    <property type="match status" value="1"/>
</dbReference>
<dbReference type="InterPro" id="IPR036047">
    <property type="entry name" value="F-box-like_dom_sf"/>
</dbReference>
<evidence type="ECO:0008006" key="3">
    <source>
        <dbReference type="Google" id="ProtNLM"/>
    </source>
</evidence>
<dbReference type="EMBL" id="ML122271">
    <property type="protein sequence ID" value="RPD59302.1"/>
    <property type="molecule type" value="Genomic_DNA"/>
</dbReference>
<dbReference type="SUPFAM" id="SSF81383">
    <property type="entry name" value="F-box domain"/>
    <property type="match status" value="1"/>
</dbReference>
<evidence type="ECO:0000313" key="2">
    <source>
        <dbReference type="Proteomes" id="UP000313359"/>
    </source>
</evidence>
<reference evidence="1" key="1">
    <citation type="journal article" date="2018" name="Genome Biol. Evol.">
        <title>Genomics and development of Lentinus tigrinus, a white-rot wood-decaying mushroom with dimorphic fruiting bodies.</title>
        <authorList>
            <person name="Wu B."/>
            <person name="Xu Z."/>
            <person name="Knudson A."/>
            <person name="Carlson A."/>
            <person name="Chen N."/>
            <person name="Kovaka S."/>
            <person name="LaButti K."/>
            <person name="Lipzen A."/>
            <person name="Pennachio C."/>
            <person name="Riley R."/>
            <person name="Schakwitz W."/>
            <person name="Umezawa K."/>
            <person name="Ohm R.A."/>
            <person name="Grigoriev I.V."/>
            <person name="Nagy L.G."/>
            <person name="Gibbons J."/>
            <person name="Hibbett D."/>
        </authorList>
    </citation>
    <scope>NUCLEOTIDE SEQUENCE [LARGE SCALE GENOMIC DNA]</scope>
    <source>
        <strain evidence="1">ALCF2SS1-6</strain>
    </source>
</reference>
<sequence>MDYSVYPAEEALPAFDTHLSAEEKTLLSDLLVESSRIQPWAVAKIKEYTNRIRSLKSVYNAGAPISRKLPREVLAEIFVNLYHREYSWDVEIKYLHVCRLWRHLILRTPAFWVNMLSRHRSMHIPHSHQEPRGLRHFELFLRLSRAKNLTLSLETIPPVLLRTLQPHISRISSLSVALAEYSDLVSLNHLIQGGMPVLEHLGVTHSPYFPETIPDLAISRETHPRLRSLALPFEALGLACLDNDLRSLEVSQCRCIQCRHIVEQGNQPTLSKVLELCPSLRRLKIKNILHLWGPLDRTVALPALSELIIEEHRGDLGSFLAHMTYPRTCAVHLGTSAHTTLRACLPPNPDSWPQITEVDEVRFSSDFDGWSVLTASARGDKRLRVGMHAKTTQLGAVAELSQLFTPATRVTSLTIDPRDYPFMRKSDDPGTVFCDILAAFPHLTHLDIGGYDGRRVMPLLTETSAEGLRYCPSLKELQFVWYYGDDELYKPPETRDAWTPGIILDKWYKAGSVVFSMFCDITARMLDQRRAAGKPMERLSIGVYSEVVTEHLYKDKEGWEPSVLKERLRKRLAGYEDHIDVFHVKVDLY</sequence>
<dbReference type="Gene3D" id="3.80.10.10">
    <property type="entry name" value="Ribonuclease Inhibitor"/>
    <property type="match status" value="1"/>
</dbReference>
<dbReference type="AlphaFoldDB" id="A0A5C2S6D3"/>
<name>A0A5C2S6D3_9APHY</name>
<keyword evidence="2" id="KW-1185">Reference proteome</keyword>
<organism evidence="1 2">
    <name type="scientific">Lentinus tigrinus ALCF2SS1-6</name>
    <dbReference type="NCBI Taxonomy" id="1328759"/>
    <lineage>
        <taxon>Eukaryota</taxon>
        <taxon>Fungi</taxon>
        <taxon>Dikarya</taxon>
        <taxon>Basidiomycota</taxon>
        <taxon>Agaricomycotina</taxon>
        <taxon>Agaricomycetes</taxon>
        <taxon>Polyporales</taxon>
        <taxon>Polyporaceae</taxon>
        <taxon>Lentinus</taxon>
    </lineage>
</organism>
<gene>
    <name evidence="1" type="ORF">L227DRAFT_654292</name>
</gene>
<dbReference type="Proteomes" id="UP000313359">
    <property type="component" value="Unassembled WGS sequence"/>
</dbReference>
<dbReference type="PANTHER" id="PTHR38926:SF5">
    <property type="entry name" value="F-BOX AND LEUCINE-RICH REPEAT PROTEIN 6"/>
    <property type="match status" value="1"/>
</dbReference>
<proteinExistence type="predicted"/>
<protein>
    <recommendedName>
        <fullName evidence="3">F-box domain-containing protein</fullName>
    </recommendedName>
</protein>
<accession>A0A5C2S6D3</accession>